<organism evidence="6 7">
    <name type="scientific">Candidatus Omnitrophus magneticus</name>
    <dbReference type="NCBI Taxonomy" id="1609969"/>
    <lineage>
        <taxon>Bacteria</taxon>
        <taxon>Pseudomonadati</taxon>
        <taxon>Candidatus Omnitrophota</taxon>
        <taxon>Candidatus Omnitrophus</taxon>
    </lineage>
</organism>
<dbReference type="Pfam" id="PF12849">
    <property type="entry name" value="PBP_like_2"/>
    <property type="match status" value="1"/>
</dbReference>
<dbReference type="PANTHER" id="PTHR30570:SF1">
    <property type="entry name" value="PHOSPHATE-BINDING PROTEIN PSTS"/>
    <property type="match status" value="1"/>
</dbReference>
<keyword evidence="3 4" id="KW-0732">Signal</keyword>
<dbReference type="GO" id="GO:0042301">
    <property type="term" value="F:phosphate ion binding"/>
    <property type="evidence" value="ECO:0007669"/>
    <property type="project" value="UniProtKB-UniRule"/>
</dbReference>
<dbReference type="PATRIC" id="fig|1609969.3.peg.1899"/>
<feature type="signal peptide" evidence="4">
    <location>
        <begin position="1"/>
        <end position="24"/>
    </location>
</feature>
<feature type="domain" description="PBP" evidence="5">
    <location>
        <begin position="25"/>
        <end position="266"/>
    </location>
</feature>
<proteinExistence type="inferred from homology"/>
<comment type="similarity">
    <text evidence="1 4">Belongs to the PstS family.</text>
</comment>
<gene>
    <name evidence="6" type="ORF">OMAG_001773</name>
</gene>
<dbReference type="EMBL" id="JYNY01000372">
    <property type="protein sequence ID" value="KJJ84310.1"/>
    <property type="molecule type" value="Genomic_DNA"/>
</dbReference>
<sequence length="293" mass="31956">MKKHIKIIMILFSLFCFGINNSLAVDMIQIKGSDTLINVAQKLSEEYMNKNSSAKIAVTGGGSGTGIAAITNGKCDIANASRLMKPKEIAEAASRGIIVKRVVVAIDGLSVIVNLNNPVTKLTVEEIGKIFRGEITNWSQLGGENAPISLYGRQSNSGTYEFLREFILKGEYSSKMKRMNGNAQILEGVKQDKTGIGYVGAGYLKTAQGINVVDVAMRAGGEYVSPRDKENIYSGRYPIARPLNQYISSTAGQKVRDFIAYELSPEGQQVVEDEGFFKLSQEYVDFNKKSVGL</sequence>
<evidence type="ECO:0000256" key="1">
    <source>
        <dbReference type="ARBA" id="ARBA00008725"/>
    </source>
</evidence>
<dbReference type="InterPro" id="IPR011862">
    <property type="entry name" value="Phos-bd"/>
</dbReference>
<evidence type="ECO:0000259" key="5">
    <source>
        <dbReference type="Pfam" id="PF12849"/>
    </source>
</evidence>
<dbReference type="GO" id="GO:0006817">
    <property type="term" value="P:phosphate ion transport"/>
    <property type="evidence" value="ECO:0007669"/>
    <property type="project" value="UniProtKB-UniRule"/>
</dbReference>
<dbReference type="Gene3D" id="3.40.190.10">
    <property type="entry name" value="Periplasmic binding protein-like II"/>
    <property type="match status" value="2"/>
</dbReference>
<dbReference type="InterPro" id="IPR050811">
    <property type="entry name" value="Phosphate_ABC_transporter"/>
</dbReference>
<protein>
    <recommendedName>
        <fullName evidence="4">Phosphate-binding protein</fullName>
    </recommendedName>
</protein>
<dbReference type="CDD" id="cd13566">
    <property type="entry name" value="PBP2_phosphate"/>
    <property type="match status" value="1"/>
</dbReference>
<keyword evidence="4" id="KW-0592">Phosphate transport</keyword>
<dbReference type="PANTHER" id="PTHR30570">
    <property type="entry name" value="PERIPLASMIC PHOSPHATE BINDING COMPONENT OF PHOSPHATE ABC TRANSPORTER"/>
    <property type="match status" value="1"/>
</dbReference>
<comment type="function">
    <text evidence="4">Involved in the system for phosphate transport across the cytoplasmic membrane.</text>
</comment>
<dbReference type="InterPro" id="IPR024370">
    <property type="entry name" value="PBP_domain"/>
</dbReference>
<dbReference type="SUPFAM" id="SSF53850">
    <property type="entry name" value="Periplasmic binding protein-like II"/>
    <property type="match status" value="1"/>
</dbReference>
<keyword evidence="7" id="KW-1185">Reference proteome</keyword>
<evidence type="ECO:0000256" key="3">
    <source>
        <dbReference type="ARBA" id="ARBA00022729"/>
    </source>
</evidence>
<keyword evidence="2 4" id="KW-0813">Transport</keyword>
<feature type="chain" id="PRO_5027148227" description="Phosphate-binding protein" evidence="4">
    <location>
        <begin position="25"/>
        <end position="293"/>
    </location>
</feature>
<evidence type="ECO:0000256" key="4">
    <source>
        <dbReference type="RuleBase" id="RU367119"/>
    </source>
</evidence>
<comment type="caution">
    <text evidence="6">The sequence shown here is derived from an EMBL/GenBank/DDBJ whole genome shotgun (WGS) entry which is preliminary data.</text>
</comment>
<reference evidence="6 7" key="1">
    <citation type="submission" date="2015-02" db="EMBL/GenBank/DDBJ databases">
        <title>Single-cell genomics of uncultivated deep-branching MTB reveals a conserved set of magnetosome genes.</title>
        <authorList>
            <person name="Kolinko S."/>
            <person name="Richter M."/>
            <person name="Glockner F.O."/>
            <person name="Brachmann A."/>
            <person name="Schuler D."/>
        </authorList>
    </citation>
    <scope>NUCLEOTIDE SEQUENCE [LARGE SCALE GENOMIC DNA]</scope>
    <source>
        <strain evidence="6">SKK-01</strain>
    </source>
</reference>
<dbReference type="AlphaFoldDB" id="A0A0F0CS94"/>
<dbReference type="Proteomes" id="UP000033428">
    <property type="component" value="Unassembled WGS sequence"/>
</dbReference>
<evidence type="ECO:0000313" key="7">
    <source>
        <dbReference type="Proteomes" id="UP000033428"/>
    </source>
</evidence>
<name>A0A0F0CS94_9BACT</name>
<evidence type="ECO:0000313" key="6">
    <source>
        <dbReference type="EMBL" id="KJJ84310.1"/>
    </source>
</evidence>
<evidence type="ECO:0000256" key="2">
    <source>
        <dbReference type="ARBA" id="ARBA00022448"/>
    </source>
</evidence>
<accession>A0A0F0CS94</accession>
<dbReference type="NCBIfam" id="TIGR02136">
    <property type="entry name" value="ptsS_2"/>
    <property type="match status" value="1"/>
</dbReference>